<dbReference type="InterPro" id="IPR051057">
    <property type="entry name" value="PI-PLC_domain"/>
</dbReference>
<gene>
    <name evidence="4" type="primary">plcA_15</name>
    <name evidence="4" type="ORF">CFO_g4900</name>
</gene>
<dbReference type="Pfam" id="PF00388">
    <property type="entry name" value="PI-PLC-X"/>
    <property type="match status" value="1"/>
</dbReference>
<dbReference type="EC" id="4.6.1.13" evidence="4"/>
<feature type="region of interest" description="Disordered" evidence="1">
    <location>
        <begin position="319"/>
        <end position="388"/>
    </location>
</feature>
<dbReference type="Proteomes" id="UP000034841">
    <property type="component" value="Unassembled WGS sequence"/>
</dbReference>
<feature type="compositionally biased region" description="Basic and acidic residues" evidence="1">
    <location>
        <begin position="375"/>
        <end position="388"/>
    </location>
</feature>
<dbReference type="InterPro" id="IPR000909">
    <property type="entry name" value="PLipase_C_PInositol-sp_X_dom"/>
</dbReference>
<dbReference type="SMART" id="SM00148">
    <property type="entry name" value="PLCXc"/>
    <property type="match status" value="1"/>
</dbReference>
<proteinExistence type="predicted"/>
<evidence type="ECO:0000256" key="1">
    <source>
        <dbReference type="SAM" id="MobiDB-lite"/>
    </source>
</evidence>
<feature type="compositionally biased region" description="Acidic residues" evidence="1">
    <location>
        <begin position="344"/>
        <end position="374"/>
    </location>
</feature>
<dbReference type="AlphaFoldDB" id="A0A0F8CPS5"/>
<organism evidence="4 5">
    <name type="scientific">Ceratocystis fimbriata f. sp. platani</name>
    <dbReference type="NCBI Taxonomy" id="88771"/>
    <lineage>
        <taxon>Eukaryota</taxon>
        <taxon>Fungi</taxon>
        <taxon>Dikarya</taxon>
        <taxon>Ascomycota</taxon>
        <taxon>Pezizomycotina</taxon>
        <taxon>Sordariomycetes</taxon>
        <taxon>Hypocreomycetidae</taxon>
        <taxon>Microascales</taxon>
        <taxon>Ceratocystidaceae</taxon>
        <taxon>Ceratocystis</taxon>
    </lineage>
</organism>
<evidence type="ECO:0000313" key="4">
    <source>
        <dbReference type="EMBL" id="KKF92747.1"/>
    </source>
</evidence>
<dbReference type="GO" id="GO:0008081">
    <property type="term" value="F:phosphoric diester hydrolase activity"/>
    <property type="evidence" value="ECO:0007669"/>
    <property type="project" value="InterPro"/>
</dbReference>
<dbReference type="PROSITE" id="PS50007">
    <property type="entry name" value="PIPLC_X_DOMAIN"/>
    <property type="match status" value="1"/>
</dbReference>
<accession>A0A0F8CPS5</accession>
<evidence type="ECO:0000259" key="3">
    <source>
        <dbReference type="SMART" id="SM00148"/>
    </source>
</evidence>
<evidence type="ECO:0000256" key="2">
    <source>
        <dbReference type="SAM" id="SignalP"/>
    </source>
</evidence>
<dbReference type="OrthoDB" id="1046782at2759"/>
<keyword evidence="4" id="KW-0456">Lyase</keyword>
<feature type="domain" description="Phosphatidylinositol-specific phospholipase C X" evidence="3">
    <location>
        <begin position="43"/>
        <end position="193"/>
    </location>
</feature>
<name>A0A0F8CPS5_CERFI</name>
<sequence>MRLSLFTTLFCLAFSHAGHYKGIYDIWSFDLGQDTFTDWMSTMEDTVFLSQLAIPGTHNSMTDRIEDSRLQTQNVPLFEQLRGGIRYIDISCRCIDNHIMVYNEAVDTGYSLDDVLTTIYNFLDEHSRETIILRIQNGGISDDSKSFLGCISRYFVPGTKLGDRADQYIYSRNADDSIPILGHVRGKVLILQDFKSSPPGRYGIPWGSRSVSSYNRWFPSGVLWLGLKWAGVKANLNRAPSQYHNKLRITHTTASAGVSPIIIAAKEGDDFGMNRRLGRYIMTEEGNCQGVVVMDFPGSHLIYYFMRWNARYRVSTPDDGYPRQFGPATPDDDYPRQFGPATPDELDHDEVDDDGEAPPDESSDDEASDDEAGDNEAREDKRAPAMFR</sequence>
<keyword evidence="2" id="KW-0732">Signal</keyword>
<dbReference type="GO" id="GO:0004436">
    <property type="term" value="F:phosphatidylinositol diacylglycerol-lyase activity"/>
    <property type="evidence" value="ECO:0007669"/>
    <property type="project" value="UniProtKB-EC"/>
</dbReference>
<evidence type="ECO:0000313" key="5">
    <source>
        <dbReference type="Proteomes" id="UP000034841"/>
    </source>
</evidence>
<dbReference type="SUPFAM" id="SSF51695">
    <property type="entry name" value="PLC-like phosphodiesterases"/>
    <property type="match status" value="1"/>
</dbReference>
<protein>
    <submittedName>
        <fullName evidence="4">1-phosphatidylinositol phosphodiesterase</fullName>
        <ecNumber evidence="4">4.6.1.13</ecNumber>
    </submittedName>
</protein>
<dbReference type="PANTHER" id="PTHR13593">
    <property type="match status" value="1"/>
</dbReference>
<feature type="signal peptide" evidence="2">
    <location>
        <begin position="1"/>
        <end position="17"/>
    </location>
</feature>
<keyword evidence="5" id="KW-1185">Reference proteome</keyword>
<comment type="caution">
    <text evidence="4">The sequence shown here is derived from an EMBL/GenBank/DDBJ whole genome shotgun (WGS) entry which is preliminary data.</text>
</comment>
<dbReference type="PANTHER" id="PTHR13593:SF113">
    <property type="entry name" value="SI:DKEY-266F7.9"/>
    <property type="match status" value="1"/>
</dbReference>
<reference evidence="4 5" key="1">
    <citation type="submission" date="2015-04" db="EMBL/GenBank/DDBJ databases">
        <title>Genome sequence of Ceratocystis platani, a major pathogen of plane trees.</title>
        <authorList>
            <person name="Belbahri L."/>
        </authorList>
    </citation>
    <scope>NUCLEOTIDE SEQUENCE [LARGE SCALE GENOMIC DNA]</scope>
    <source>
        <strain evidence="4 5">CFO</strain>
    </source>
</reference>
<dbReference type="EMBL" id="LBBL01000334">
    <property type="protein sequence ID" value="KKF92747.1"/>
    <property type="molecule type" value="Genomic_DNA"/>
</dbReference>
<dbReference type="Gene3D" id="3.20.20.190">
    <property type="entry name" value="Phosphatidylinositol (PI) phosphodiesterase"/>
    <property type="match status" value="1"/>
</dbReference>
<dbReference type="InterPro" id="IPR017946">
    <property type="entry name" value="PLC-like_Pdiesterase_TIM-brl"/>
</dbReference>
<feature type="chain" id="PRO_5002528241" evidence="2">
    <location>
        <begin position="18"/>
        <end position="388"/>
    </location>
</feature>
<dbReference type="GO" id="GO:0006629">
    <property type="term" value="P:lipid metabolic process"/>
    <property type="evidence" value="ECO:0007669"/>
    <property type="project" value="InterPro"/>
</dbReference>